<dbReference type="EMBL" id="CAESAP020000098">
    <property type="protein sequence ID" value="CAB5496456.1"/>
    <property type="molecule type" value="Genomic_DNA"/>
</dbReference>
<reference evidence="1" key="1">
    <citation type="submission" date="2020-05" db="EMBL/GenBank/DDBJ databases">
        <authorList>
            <person name="Petersen J."/>
            <person name="Sayavedra L."/>
        </authorList>
    </citation>
    <scope>NUCLEOTIDE SEQUENCE</scope>
    <source>
        <strain evidence="1">B azoricus SOX Menez Gwen</strain>
    </source>
</reference>
<organism evidence="1 2">
    <name type="scientific">Bathymodiolus azoricus thioautotrophic gill symbiont</name>
    <dbReference type="NCBI Taxonomy" id="235205"/>
    <lineage>
        <taxon>Bacteria</taxon>
        <taxon>Pseudomonadati</taxon>
        <taxon>Pseudomonadota</taxon>
        <taxon>Gammaproteobacteria</taxon>
        <taxon>sulfur-oxidizing symbionts</taxon>
    </lineage>
</organism>
<evidence type="ECO:0000313" key="1">
    <source>
        <dbReference type="EMBL" id="CAB5496456.1"/>
    </source>
</evidence>
<proteinExistence type="predicted"/>
<accession>A0ACA8ZRC8</accession>
<keyword evidence="2" id="KW-1185">Reference proteome</keyword>
<comment type="caution">
    <text evidence="1">The sequence shown here is derived from an EMBL/GenBank/DDBJ whole genome shotgun (WGS) entry which is preliminary data.</text>
</comment>
<sequence length="45" mass="5179">MIDRGGFDRIDANLQKEIYLTCFFSFLGIIKYKGLHNLCLQGPKT</sequence>
<gene>
    <name evidence="1" type="ORF">AZO1586R_434</name>
</gene>
<dbReference type="Proteomes" id="UP000635628">
    <property type="component" value="Unassembled WGS sequence"/>
</dbReference>
<evidence type="ECO:0000313" key="2">
    <source>
        <dbReference type="Proteomes" id="UP000635628"/>
    </source>
</evidence>
<name>A0ACA8ZRC8_9GAMM</name>
<protein>
    <submittedName>
        <fullName evidence="1">Uncharacterized protein</fullName>
    </submittedName>
</protein>